<protein>
    <submittedName>
        <fullName evidence="1">Uncharacterized protein</fullName>
    </submittedName>
</protein>
<gene>
    <name evidence="1" type="ORF">HK099_000283</name>
</gene>
<dbReference type="InterPro" id="IPR043920">
    <property type="entry name" value="DUF5757"/>
</dbReference>
<accession>A0AAD5U4I3</accession>
<evidence type="ECO:0000313" key="1">
    <source>
        <dbReference type="EMBL" id="KAJ3224071.1"/>
    </source>
</evidence>
<name>A0AAD5U4I3_9FUNG</name>
<dbReference type="EMBL" id="JADGJW010000106">
    <property type="protein sequence ID" value="KAJ3224071.1"/>
    <property type="molecule type" value="Genomic_DNA"/>
</dbReference>
<dbReference type="Pfam" id="PF19061">
    <property type="entry name" value="DUF5757"/>
    <property type="match status" value="1"/>
</dbReference>
<proteinExistence type="predicted"/>
<evidence type="ECO:0000313" key="2">
    <source>
        <dbReference type="Proteomes" id="UP001211065"/>
    </source>
</evidence>
<keyword evidence="2" id="KW-1185">Reference proteome</keyword>
<dbReference type="Proteomes" id="UP001211065">
    <property type="component" value="Unassembled WGS sequence"/>
</dbReference>
<comment type="caution">
    <text evidence="1">The sequence shown here is derived from an EMBL/GenBank/DDBJ whole genome shotgun (WGS) entry which is preliminary data.</text>
</comment>
<organism evidence="1 2">
    <name type="scientific">Clydaea vesicula</name>
    <dbReference type="NCBI Taxonomy" id="447962"/>
    <lineage>
        <taxon>Eukaryota</taxon>
        <taxon>Fungi</taxon>
        <taxon>Fungi incertae sedis</taxon>
        <taxon>Chytridiomycota</taxon>
        <taxon>Chytridiomycota incertae sedis</taxon>
        <taxon>Chytridiomycetes</taxon>
        <taxon>Lobulomycetales</taxon>
        <taxon>Lobulomycetaceae</taxon>
        <taxon>Clydaea</taxon>
    </lineage>
</organism>
<dbReference type="AlphaFoldDB" id="A0AAD5U4I3"/>
<sequence>MIRCTYTIRLEYTKDQIFDLDWNFFSDGNGNDYVSRSDPKSHKRNILSNQIYFMIDGVRYLADFTKNTLTYRIKNPPSDIVGSNYKGYEMVICSKKWDEKLFYDIIPTGESFRKSPEHMNRVNITNVNTIFNYNKGHIKLYVYSCGDLKTFHYVISLMKDLFCYYESVQMEPHSTNVSKLDVLKAYDPKLFINTYSRECSILPEIGNVNDFEYPKNSGRYYKASPGTYLGLKENNLENKEEYPFIINCYKQNHSTNYNTLMFKYLSDNVHNRKLDSHSFRSIFGYCSLKKIPELLLQEYYTFSKDKIGSIIDTEECGEKIYRIYEYTLKINIIIVEKRNRVYPLIPFHVYPYFWDFVEDYKTIIILKKKKMDYIIYECDDDTRRNIIEQKLCMTVRSTNITDYVNQVVDIDGKCRMYQTSEGDWIPCESRPLDCPEVSIVPDMHNYLFSITNDIKYLGTQRRYALTHFEKKAKKKSENIVEVFEEEDEDDF</sequence>
<reference evidence="1" key="1">
    <citation type="submission" date="2020-05" db="EMBL/GenBank/DDBJ databases">
        <title>Phylogenomic resolution of chytrid fungi.</title>
        <authorList>
            <person name="Stajich J.E."/>
            <person name="Amses K."/>
            <person name="Simmons R."/>
            <person name="Seto K."/>
            <person name="Myers J."/>
            <person name="Bonds A."/>
            <person name="Quandt C.A."/>
            <person name="Barry K."/>
            <person name="Liu P."/>
            <person name="Grigoriev I."/>
            <person name="Longcore J.E."/>
            <person name="James T.Y."/>
        </authorList>
    </citation>
    <scope>NUCLEOTIDE SEQUENCE</scope>
    <source>
        <strain evidence="1">JEL0476</strain>
    </source>
</reference>